<evidence type="ECO:0000313" key="13">
    <source>
        <dbReference type="Proteomes" id="UP000214760"/>
    </source>
</evidence>
<dbReference type="GO" id="GO:0055085">
    <property type="term" value="P:transmembrane transport"/>
    <property type="evidence" value="ECO:0007669"/>
    <property type="project" value="InterPro"/>
</dbReference>
<dbReference type="Pfam" id="PF00528">
    <property type="entry name" value="BPD_transp_1"/>
    <property type="match status" value="1"/>
</dbReference>
<sequence length="506" mass="55187">MWRSNTDKRRDRNRRKKGDLPFSGPAEKAAALAAAIIVWTCIARFVHTGILIPSPGEVLVRFPALLTGPDFVSAVIFSTGRIAAGFFFAFLAGIVLASCASAFPAVRTLLWPYIAVVRAVPVASFIIMALIWIRAENLSVFITFLMVFPIIYQNTLAGFDAEDPLLREMADSFHVPMPVRLRYIDLPRLRPWIRSACSSGIGFAWKSGVAAEIIGLPKGSIGEMVYNAKIYFETADLFCWTISIVLLNMVTGRIFLWIADRLFALSSPDHAKKAGSRAGSRTIVSEPKAATGGMTLPDNAAGAEVSLDHIRFGYENEPTVLKDLSLTIPAGSHLSLMGPSGKGKTTLIRIISGLQQPDSGTVRRHMADGSEGRVSFLFQEDRLLADLSAYANIRFVLHRGGNAAAAGISETDLINGLLAALLLTPEDAEKPVRELSGGMQRRVAIARTLAYGGNLILLDEPFKGLDEVTRDAVIRFVRDYTQNRTVLMVTHEKAEAELFGGRVLQL</sequence>
<dbReference type="SMART" id="SM00382">
    <property type="entry name" value="AAA"/>
    <property type="match status" value="1"/>
</dbReference>
<evidence type="ECO:0000256" key="6">
    <source>
        <dbReference type="ARBA" id="ARBA00022989"/>
    </source>
</evidence>
<dbReference type="GO" id="GO:0005886">
    <property type="term" value="C:plasma membrane"/>
    <property type="evidence" value="ECO:0007669"/>
    <property type="project" value="UniProtKB-SubCell"/>
</dbReference>
<proteinExistence type="inferred from homology"/>
<dbReference type="RefSeq" id="WP_051684686.1">
    <property type="nucleotide sequence ID" value="NZ_FOZC01000009.1"/>
</dbReference>
<evidence type="ECO:0000256" key="7">
    <source>
        <dbReference type="ARBA" id="ARBA00023136"/>
    </source>
</evidence>
<evidence type="ECO:0000256" key="8">
    <source>
        <dbReference type="RuleBase" id="RU363032"/>
    </source>
</evidence>
<dbReference type="GO" id="GO:0005524">
    <property type="term" value="F:ATP binding"/>
    <property type="evidence" value="ECO:0007669"/>
    <property type="project" value="UniProtKB-KW"/>
</dbReference>
<dbReference type="Pfam" id="PF00005">
    <property type="entry name" value="ABC_tran"/>
    <property type="match status" value="1"/>
</dbReference>
<dbReference type="Gene3D" id="3.40.50.300">
    <property type="entry name" value="P-loop containing nucleotide triphosphate hydrolases"/>
    <property type="match status" value="1"/>
</dbReference>
<dbReference type="PANTHER" id="PTHR42788:SF19">
    <property type="entry name" value="ALIPHATIC SULFONATES IMPORT ATP-BINDING PROTEIN SSUB 2"/>
    <property type="match status" value="1"/>
</dbReference>
<evidence type="ECO:0000256" key="9">
    <source>
        <dbReference type="SAM" id="MobiDB-lite"/>
    </source>
</evidence>
<dbReference type="PANTHER" id="PTHR42788">
    <property type="entry name" value="TAURINE IMPORT ATP-BINDING PROTEIN-RELATED"/>
    <property type="match status" value="1"/>
</dbReference>
<dbReference type="Gene3D" id="1.10.3720.10">
    <property type="entry name" value="MetI-like"/>
    <property type="match status" value="1"/>
</dbReference>
<feature type="domain" description="ABC transmembrane type-1" evidence="11">
    <location>
        <begin position="71"/>
        <end position="259"/>
    </location>
</feature>
<dbReference type="InterPro" id="IPR017871">
    <property type="entry name" value="ABC_transporter-like_CS"/>
</dbReference>
<feature type="region of interest" description="Disordered" evidence="9">
    <location>
        <begin position="1"/>
        <end position="21"/>
    </location>
</feature>
<feature type="transmembrane region" description="Helical" evidence="8">
    <location>
        <begin position="83"/>
        <end position="103"/>
    </location>
</feature>
<dbReference type="InterPro" id="IPR027417">
    <property type="entry name" value="P-loop_NTPase"/>
</dbReference>
<dbReference type="GO" id="GO:0016887">
    <property type="term" value="F:ATP hydrolysis activity"/>
    <property type="evidence" value="ECO:0007669"/>
    <property type="project" value="InterPro"/>
</dbReference>
<evidence type="ECO:0000259" key="11">
    <source>
        <dbReference type="PROSITE" id="PS50928"/>
    </source>
</evidence>
<feature type="domain" description="ABC transporter" evidence="10">
    <location>
        <begin position="305"/>
        <end position="506"/>
    </location>
</feature>
<evidence type="ECO:0000259" key="10">
    <source>
        <dbReference type="PROSITE" id="PS50893"/>
    </source>
</evidence>
<gene>
    <name evidence="12" type="ORF">SAMN02910262_01677</name>
</gene>
<dbReference type="EMBL" id="FOZC01000009">
    <property type="protein sequence ID" value="SFR80034.1"/>
    <property type="molecule type" value="Genomic_DNA"/>
</dbReference>
<evidence type="ECO:0000256" key="2">
    <source>
        <dbReference type="ARBA" id="ARBA00022448"/>
    </source>
</evidence>
<reference evidence="12 13" key="1">
    <citation type="submission" date="2016-10" db="EMBL/GenBank/DDBJ databases">
        <authorList>
            <person name="de Groot N.N."/>
        </authorList>
    </citation>
    <scope>NUCLEOTIDE SEQUENCE [LARGE SCALE GENOMIC DNA]</scope>
    <source>
        <strain evidence="12 13">F</strain>
    </source>
</reference>
<dbReference type="CDD" id="cd06261">
    <property type="entry name" value="TM_PBP2"/>
    <property type="match status" value="1"/>
</dbReference>
<keyword evidence="2 8" id="KW-0813">Transport</keyword>
<evidence type="ECO:0000256" key="5">
    <source>
        <dbReference type="ARBA" id="ARBA00022840"/>
    </source>
</evidence>
<dbReference type="Proteomes" id="UP000214760">
    <property type="component" value="Unassembled WGS sequence"/>
</dbReference>
<dbReference type="InterPro" id="IPR000515">
    <property type="entry name" value="MetI-like"/>
</dbReference>
<evidence type="ECO:0000256" key="4">
    <source>
        <dbReference type="ARBA" id="ARBA00022741"/>
    </source>
</evidence>
<evidence type="ECO:0000256" key="3">
    <source>
        <dbReference type="ARBA" id="ARBA00022692"/>
    </source>
</evidence>
<keyword evidence="6 8" id="KW-1133">Transmembrane helix</keyword>
<evidence type="ECO:0000256" key="1">
    <source>
        <dbReference type="ARBA" id="ARBA00004141"/>
    </source>
</evidence>
<evidence type="ECO:0000313" key="12">
    <source>
        <dbReference type="EMBL" id="SFR80034.1"/>
    </source>
</evidence>
<dbReference type="PROSITE" id="PS50893">
    <property type="entry name" value="ABC_TRANSPORTER_2"/>
    <property type="match status" value="1"/>
</dbReference>
<dbReference type="PROSITE" id="PS50928">
    <property type="entry name" value="ABC_TM1"/>
    <property type="match status" value="1"/>
</dbReference>
<feature type="transmembrane region" description="Helical" evidence="8">
    <location>
        <begin position="110"/>
        <end position="133"/>
    </location>
</feature>
<dbReference type="InterPro" id="IPR050166">
    <property type="entry name" value="ABC_transporter_ATP-bind"/>
</dbReference>
<comment type="similarity">
    <text evidence="8">Belongs to the binding-protein-dependent transport system permease family.</text>
</comment>
<keyword evidence="4" id="KW-0547">Nucleotide-binding</keyword>
<organism evidence="12 13">
    <name type="scientific">[Clostridium] aminophilum</name>
    <dbReference type="NCBI Taxonomy" id="1526"/>
    <lineage>
        <taxon>Bacteria</taxon>
        <taxon>Bacillati</taxon>
        <taxon>Bacillota</taxon>
        <taxon>Clostridia</taxon>
        <taxon>Lachnospirales</taxon>
        <taxon>Lachnospiraceae</taxon>
    </lineage>
</organism>
<feature type="compositionally biased region" description="Basic and acidic residues" evidence="9">
    <location>
        <begin position="1"/>
        <end position="10"/>
    </location>
</feature>
<keyword evidence="3 8" id="KW-0812">Transmembrane</keyword>
<name>A0A1I6JM51_9FIRM</name>
<accession>A0A1I6JM51</accession>
<keyword evidence="5" id="KW-0067">ATP-binding</keyword>
<dbReference type="SUPFAM" id="SSF52540">
    <property type="entry name" value="P-loop containing nucleoside triphosphate hydrolases"/>
    <property type="match status" value="1"/>
</dbReference>
<dbReference type="InterPro" id="IPR035906">
    <property type="entry name" value="MetI-like_sf"/>
</dbReference>
<dbReference type="SUPFAM" id="SSF161098">
    <property type="entry name" value="MetI-like"/>
    <property type="match status" value="1"/>
</dbReference>
<protein>
    <submittedName>
        <fullName evidence="12">NitT/TauT family transport system permease protein</fullName>
    </submittedName>
</protein>
<feature type="transmembrane region" description="Helical" evidence="8">
    <location>
        <begin position="29"/>
        <end position="46"/>
    </location>
</feature>
<feature type="transmembrane region" description="Helical" evidence="8">
    <location>
        <begin position="58"/>
        <end position="77"/>
    </location>
</feature>
<dbReference type="PROSITE" id="PS00211">
    <property type="entry name" value="ABC_TRANSPORTER_1"/>
    <property type="match status" value="1"/>
</dbReference>
<dbReference type="AlphaFoldDB" id="A0A1I6JM51"/>
<keyword evidence="7 8" id="KW-0472">Membrane</keyword>
<feature type="transmembrane region" description="Helical" evidence="8">
    <location>
        <begin position="139"/>
        <end position="159"/>
    </location>
</feature>
<comment type="subcellular location">
    <subcellularLocation>
        <location evidence="8">Cell membrane</location>
        <topology evidence="8">Multi-pass membrane protein</topology>
    </subcellularLocation>
    <subcellularLocation>
        <location evidence="1">Membrane</location>
        <topology evidence="1">Multi-pass membrane protein</topology>
    </subcellularLocation>
</comment>
<dbReference type="InterPro" id="IPR003593">
    <property type="entry name" value="AAA+_ATPase"/>
</dbReference>
<dbReference type="InterPro" id="IPR003439">
    <property type="entry name" value="ABC_transporter-like_ATP-bd"/>
</dbReference>